<dbReference type="EMBL" id="JAZGQO010000010">
    <property type="protein sequence ID" value="KAK6175548.1"/>
    <property type="molecule type" value="Genomic_DNA"/>
</dbReference>
<sequence length="120" mass="12807">MKALAVIVLLGIFSAAQAYYCEYYDSFDTLKHKYCSYGCCGGFHPTSYTACCTTYITTTVNIGTIAGAVVGSIISLAVFIAIIVIICRRRRATVIYSNGGCGPTVSTVTTTAHPAPYSTY</sequence>
<feature type="chain" id="PRO_5042971332" description="Cysteine and tyrosine-rich protein 1" evidence="2">
    <location>
        <begin position="19"/>
        <end position="120"/>
    </location>
</feature>
<keyword evidence="1" id="KW-0472">Membrane</keyword>
<reference evidence="3 4" key="1">
    <citation type="submission" date="2024-01" db="EMBL/GenBank/DDBJ databases">
        <title>The genome of the rayed Mediterranean limpet Patella caerulea (Linnaeus, 1758).</title>
        <authorList>
            <person name="Anh-Thu Weber A."/>
            <person name="Halstead-Nussloch G."/>
        </authorList>
    </citation>
    <scope>NUCLEOTIDE SEQUENCE [LARGE SCALE GENOMIC DNA]</scope>
    <source>
        <strain evidence="3">AATW-2023a</strain>
        <tissue evidence="3">Whole specimen</tissue>
    </source>
</reference>
<evidence type="ECO:0000313" key="3">
    <source>
        <dbReference type="EMBL" id="KAK6175548.1"/>
    </source>
</evidence>
<evidence type="ECO:0008006" key="5">
    <source>
        <dbReference type="Google" id="ProtNLM"/>
    </source>
</evidence>
<dbReference type="AlphaFoldDB" id="A0AAN8JH22"/>
<evidence type="ECO:0000256" key="1">
    <source>
        <dbReference type="SAM" id="Phobius"/>
    </source>
</evidence>
<evidence type="ECO:0000256" key="2">
    <source>
        <dbReference type="SAM" id="SignalP"/>
    </source>
</evidence>
<organism evidence="3 4">
    <name type="scientific">Patella caerulea</name>
    <name type="common">Rayed Mediterranean limpet</name>
    <dbReference type="NCBI Taxonomy" id="87958"/>
    <lineage>
        <taxon>Eukaryota</taxon>
        <taxon>Metazoa</taxon>
        <taxon>Spiralia</taxon>
        <taxon>Lophotrochozoa</taxon>
        <taxon>Mollusca</taxon>
        <taxon>Gastropoda</taxon>
        <taxon>Patellogastropoda</taxon>
        <taxon>Patelloidea</taxon>
        <taxon>Patellidae</taxon>
        <taxon>Patella</taxon>
    </lineage>
</organism>
<keyword evidence="1" id="KW-1133">Transmembrane helix</keyword>
<dbReference type="Proteomes" id="UP001347796">
    <property type="component" value="Unassembled WGS sequence"/>
</dbReference>
<feature type="transmembrane region" description="Helical" evidence="1">
    <location>
        <begin position="65"/>
        <end position="87"/>
    </location>
</feature>
<protein>
    <recommendedName>
        <fullName evidence="5">Cysteine and tyrosine-rich protein 1</fullName>
    </recommendedName>
</protein>
<name>A0AAN8JH22_PATCE</name>
<proteinExistence type="predicted"/>
<evidence type="ECO:0000313" key="4">
    <source>
        <dbReference type="Proteomes" id="UP001347796"/>
    </source>
</evidence>
<gene>
    <name evidence="3" type="ORF">SNE40_013991</name>
</gene>
<keyword evidence="4" id="KW-1185">Reference proteome</keyword>
<keyword evidence="2" id="KW-0732">Signal</keyword>
<comment type="caution">
    <text evidence="3">The sequence shown here is derived from an EMBL/GenBank/DDBJ whole genome shotgun (WGS) entry which is preliminary data.</text>
</comment>
<accession>A0AAN8JH22</accession>
<feature type="signal peptide" evidence="2">
    <location>
        <begin position="1"/>
        <end position="18"/>
    </location>
</feature>
<keyword evidence="1" id="KW-0812">Transmembrane</keyword>